<comment type="caution">
    <text evidence="2">The sequence shown here is derived from an EMBL/GenBank/DDBJ whole genome shotgun (WGS) entry which is preliminary data.</text>
</comment>
<name>A0A4Y2T103_ARAVE</name>
<dbReference type="EMBL" id="BGPR01025012">
    <property type="protein sequence ID" value="GBN93570.1"/>
    <property type="molecule type" value="Genomic_DNA"/>
</dbReference>
<keyword evidence="3" id="KW-1185">Reference proteome</keyword>
<protein>
    <submittedName>
        <fullName evidence="2">Uncharacterized protein</fullName>
    </submittedName>
</protein>
<evidence type="ECO:0000256" key="1">
    <source>
        <dbReference type="SAM" id="MobiDB-lite"/>
    </source>
</evidence>
<dbReference type="Proteomes" id="UP000499080">
    <property type="component" value="Unassembled WGS sequence"/>
</dbReference>
<evidence type="ECO:0000313" key="2">
    <source>
        <dbReference type="EMBL" id="GBN93570.1"/>
    </source>
</evidence>
<organism evidence="2 3">
    <name type="scientific">Araneus ventricosus</name>
    <name type="common">Orbweaver spider</name>
    <name type="synonym">Epeira ventricosa</name>
    <dbReference type="NCBI Taxonomy" id="182803"/>
    <lineage>
        <taxon>Eukaryota</taxon>
        <taxon>Metazoa</taxon>
        <taxon>Ecdysozoa</taxon>
        <taxon>Arthropoda</taxon>
        <taxon>Chelicerata</taxon>
        <taxon>Arachnida</taxon>
        <taxon>Araneae</taxon>
        <taxon>Araneomorphae</taxon>
        <taxon>Entelegynae</taxon>
        <taxon>Araneoidea</taxon>
        <taxon>Araneidae</taxon>
        <taxon>Araneus</taxon>
    </lineage>
</organism>
<dbReference type="AlphaFoldDB" id="A0A4Y2T103"/>
<gene>
    <name evidence="2" type="ORF">AVEN_37838_1</name>
</gene>
<accession>A0A4Y2T103</accession>
<proteinExistence type="predicted"/>
<evidence type="ECO:0000313" key="3">
    <source>
        <dbReference type="Proteomes" id="UP000499080"/>
    </source>
</evidence>
<reference evidence="2 3" key="1">
    <citation type="journal article" date="2019" name="Sci. Rep.">
        <title>Orb-weaving spider Araneus ventricosus genome elucidates the spidroin gene catalogue.</title>
        <authorList>
            <person name="Kono N."/>
            <person name="Nakamura H."/>
            <person name="Ohtoshi R."/>
            <person name="Moran D.A.P."/>
            <person name="Shinohara A."/>
            <person name="Yoshida Y."/>
            <person name="Fujiwara M."/>
            <person name="Mori M."/>
            <person name="Tomita M."/>
            <person name="Arakawa K."/>
        </authorList>
    </citation>
    <scope>NUCLEOTIDE SEQUENCE [LARGE SCALE GENOMIC DNA]</scope>
</reference>
<sequence length="114" mass="13127">MIPKSRNNVRDKEHLQPFFFPSWRNSRAIFLPRSDDEDGAWAATRISRLPPRTSGRAFGYYVCSGVPLTRWILVESGFEPGALQHRSRDLATRPPRPQAAFERNQLGKVESWES</sequence>
<feature type="region of interest" description="Disordered" evidence="1">
    <location>
        <begin position="85"/>
        <end position="114"/>
    </location>
</feature>